<sequence>IHTYSKQSSMHHEPYDTEYFNSFRQTNLQSNLQMWPRLIESAREGGLDVIQTYVFWNVHEPIQGQYNFEGRYDLVKFIREIHAQGLYVSLRVGPFVEAEWKYGGLPFWLRGVPNITFRCNNEPYKVHMQKFVAKIVNMMKDENLYYPQGGPIIISQIENEYKLVQAAFHSRGPPYVRWAAAMAVNLQTGIPWMMCKQDDAPDPIINTCNGLICGETFHGPNSPNKPALWTENWTSRCDKYSLFFFCTFPGVQGLTHKFLCVQLSFIWS</sequence>
<reference evidence="13" key="2">
    <citation type="journal article" date="2017" name="Nat. Plants">
        <title>The Aegilops tauschii genome reveals multiple impacts of transposons.</title>
        <authorList>
            <person name="Zhao G."/>
            <person name="Zou C."/>
            <person name="Li K."/>
            <person name="Wang K."/>
            <person name="Li T."/>
            <person name="Gao L."/>
            <person name="Zhang X."/>
            <person name="Wang H."/>
            <person name="Yang Z."/>
            <person name="Liu X."/>
            <person name="Jiang W."/>
            <person name="Mao L."/>
            <person name="Kong X."/>
            <person name="Jiao Y."/>
            <person name="Jia J."/>
        </authorList>
    </citation>
    <scope>NUCLEOTIDE SEQUENCE [LARGE SCALE GENOMIC DNA]</scope>
    <source>
        <strain evidence="13">cv. AL8/78</strain>
    </source>
</reference>
<comment type="similarity">
    <text evidence="3">Belongs to the glycosyl hydrolase 35 family.</text>
</comment>
<keyword evidence="5" id="KW-0052">Apoplast</keyword>
<keyword evidence="10" id="KW-0326">Glycosidase</keyword>
<evidence type="ECO:0000313" key="12">
    <source>
        <dbReference type="EnsemblPlants" id="AET3Gv20860200.12"/>
    </source>
</evidence>
<dbReference type="PRINTS" id="PR00742">
    <property type="entry name" value="GLHYDRLASE35"/>
</dbReference>
<keyword evidence="9" id="KW-0325">Glycoprotein</keyword>
<evidence type="ECO:0000259" key="11">
    <source>
        <dbReference type="Pfam" id="PF01301"/>
    </source>
</evidence>
<accession>A0A453G253</accession>
<proteinExistence type="inferred from homology"/>
<dbReference type="GO" id="GO:0005975">
    <property type="term" value="P:carbohydrate metabolic process"/>
    <property type="evidence" value="ECO:0007669"/>
    <property type="project" value="InterPro"/>
</dbReference>
<evidence type="ECO:0000256" key="8">
    <source>
        <dbReference type="ARBA" id="ARBA00022801"/>
    </source>
</evidence>
<reference evidence="13" key="1">
    <citation type="journal article" date="2014" name="Science">
        <title>Ancient hybridizations among the ancestral genomes of bread wheat.</title>
        <authorList>
            <consortium name="International Wheat Genome Sequencing Consortium,"/>
            <person name="Marcussen T."/>
            <person name="Sandve S.R."/>
            <person name="Heier L."/>
            <person name="Spannagl M."/>
            <person name="Pfeifer M."/>
            <person name="Jakobsen K.S."/>
            <person name="Wulff B.B."/>
            <person name="Steuernagel B."/>
            <person name="Mayer K.F."/>
            <person name="Olsen O.A."/>
        </authorList>
    </citation>
    <scope>NUCLEOTIDE SEQUENCE [LARGE SCALE GENOMIC DNA]</scope>
    <source>
        <strain evidence="13">cv. AL8/78</strain>
    </source>
</reference>
<dbReference type="PROSITE" id="PS01182">
    <property type="entry name" value="GLYCOSYL_HYDROL_F35"/>
    <property type="match status" value="1"/>
</dbReference>
<dbReference type="AlphaFoldDB" id="A0A453G253"/>
<dbReference type="GO" id="GO:0048046">
    <property type="term" value="C:apoplast"/>
    <property type="evidence" value="ECO:0007669"/>
    <property type="project" value="UniProtKB-SubCell"/>
</dbReference>
<keyword evidence="6" id="KW-0964">Secreted</keyword>
<reference evidence="12" key="5">
    <citation type="journal article" date="2021" name="G3 (Bethesda)">
        <title>Aegilops tauschii genome assembly Aet v5.0 features greater sequence contiguity and improved annotation.</title>
        <authorList>
            <person name="Wang L."/>
            <person name="Zhu T."/>
            <person name="Rodriguez J.C."/>
            <person name="Deal K.R."/>
            <person name="Dubcovsky J."/>
            <person name="McGuire P.E."/>
            <person name="Lux T."/>
            <person name="Spannagl M."/>
            <person name="Mayer K.F.X."/>
            <person name="Baldrich P."/>
            <person name="Meyers B.C."/>
            <person name="Huo N."/>
            <person name="Gu Y.Q."/>
            <person name="Zhou H."/>
            <person name="Devos K.M."/>
            <person name="Bennetzen J.L."/>
            <person name="Unver T."/>
            <person name="Budak H."/>
            <person name="Gulick P.J."/>
            <person name="Galiba G."/>
            <person name="Kalapos B."/>
            <person name="Nelson D.R."/>
            <person name="Li P."/>
            <person name="You F.M."/>
            <person name="Luo M.C."/>
            <person name="Dvorak J."/>
        </authorList>
    </citation>
    <scope>NUCLEOTIDE SEQUENCE [LARGE SCALE GENOMIC DNA]</scope>
    <source>
        <strain evidence="12">cv. AL8/78</strain>
    </source>
</reference>
<evidence type="ECO:0000256" key="3">
    <source>
        <dbReference type="ARBA" id="ARBA00009809"/>
    </source>
</evidence>
<dbReference type="Proteomes" id="UP000015105">
    <property type="component" value="Chromosome 3D"/>
</dbReference>
<protein>
    <recommendedName>
        <fullName evidence="4">beta-galactosidase</fullName>
        <ecNumber evidence="4">3.2.1.23</ecNumber>
    </recommendedName>
</protein>
<reference evidence="12" key="3">
    <citation type="journal article" date="2017" name="Nature">
        <title>Genome sequence of the progenitor of the wheat D genome Aegilops tauschii.</title>
        <authorList>
            <person name="Luo M.C."/>
            <person name="Gu Y.Q."/>
            <person name="Puiu D."/>
            <person name="Wang H."/>
            <person name="Twardziok S.O."/>
            <person name="Deal K.R."/>
            <person name="Huo N."/>
            <person name="Zhu T."/>
            <person name="Wang L."/>
            <person name="Wang Y."/>
            <person name="McGuire P.E."/>
            <person name="Liu S."/>
            <person name="Long H."/>
            <person name="Ramasamy R.K."/>
            <person name="Rodriguez J.C."/>
            <person name="Van S.L."/>
            <person name="Yuan L."/>
            <person name="Wang Z."/>
            <person name="Xia Z."/>
            <person name="Xiao L."/>
            <person name="Anderson O.D."/>
            <person name="Ouyang S."/>
            <person name="Liang Y."/>
            <person name="Zimin A.V."/>
            <person name="Pertea G."/>
            <person name="Qi P."/>
            <person name="Bennetzen J.L."/>
            <person name="Dai X."/>
            <person name="Dawson M.W."/>
            <person name="Muller H.G."/>
            <person name="Kugler K."/>
            <person name="Rivarola-Duarte L."/>
            <person name="Spannagl M."/>
            <person name="Mayer K.F.X."/>
            <person name="Lu F.H."/>
            <person name="Bevan M.W."/>
            <person name="Leroy P."/>
            <person name="Li P."/>
            <person name="You F.M."/>
            <person name="Sun Q."/>
            <person name="Liu Z."/>
            <person name="Lyons E."/>
            <person name="Wicker T."/>
            <person name="Salzberg S.L."/>
            <person name="Devos K.M."/>
            <person name="Dvorak J."/>
        </authorList>
    </citation>
    <scope>NUCLEOTIDE SEQUENCE [LARGE SCALE GENOMIC DNA]</scope>
    <source>
        <strain evidence="12">cv. AL8/78</strain>
    </source>
</reference>
<evidence type="ECO:0000256" key="2">
    <source>
        <dbReference type="ARBA" id="ARBA00004271"/>
    </source>
</evidence>
<dbReference type="InterPro" id="IPR001944">
    <property type="entry name" value="Glycoside_Hdrlase_35"/>
</dbReference>
<comment type="subcellular location">
    <subcellularLocation>
        <location evidence="2">Secreted</location>
        <location evidence="2">Extracellular space</location>
        <location evidence="2">Apoplast</location>
    </subcellularLocation>
</comment>
<reference evidence="12" key="4">
    <citation type="submission" date="2019-03" db="UniProtKB">
        <authorList>
            <consortium name="EnsemblPlants"/>
        </authorList>
    </citation>
    <scope>IDENTIFICATION</scope>
</reference>
<dbReference type="SUPFAM" id="SSF51445">
    <property type="entry name" value="(Trans)glycosidases"/>
    <property type="match status" value="1"/>
</dbReference>
<keyword evidence="7" id="KW-0732">Signal</keyword>
<keyword evidence="13" id="KW-1185">Reference proteome</keyword>
<keyword evidence="8" id="KW-0378">Hydrolase</keyword>
<feature type="domain" description="Glycoside hydrolase 35 catalytic" evidence="11">
    <location>
        <begin position="32"/>
        <end position="240"/>
    </location>
</feature>
<evidence type="ECO:0000313" key="13">
    <source>
        <dbReference type="Proteomes" id="UP000015105"/>
    </source>
</evidence>
<name>A0A453G253_AEGTS</name>
<dbReference type="GO" id="GO:0004565">
    <property type="term" value="F:beta-galactosidase activity"/>
    <property type="evidence" value="ECO:0007669"/>
    <property type="project" value="UniProtKB-EC"/>
</dbReference>
<dbReference type="FunFam" id="3.20.20.80:FF:000006">
    <property type="entry name" value="Beta-galactosidase"/>
    <property type="match status" value="1"/>
</dbReference>
<evidence type="ECO:0000256" key="4">
    <source>
        <dbReference type="ARBA" id="ARBA00012756"/>
    </source>
</evidence>
<dbReference type="InterPro" id="IPR031330">
    <property type="entry name" value="Gly_Hdrlase_35_cat"/>
</dbReference>
<dbReference type="Pfam" id="PF01301">
    <property type="entry name" value="Glyco_hydro_35"/>
    <property type="match status" value="1"/>
</dbReference>
<dbReference type="InterPro" id="IPR017853">
    <property type="entry name" value="GH"/>
</dbReference>
<comment type="catalytic activity">
    <reaction evidence="1">
        <text>Hydrolysis of terminal non-reducing beta-D-galactose residues in beta-D-galactosides.</text>
        <dbReference type="EC" id="3.2.1.23"/>
    </reaction>
</comment>
<dbReference type="Gramene" id="AET3Gv20860200.12">
    <property type="protein sequence ID" value="AET3Gv20860200.12"/>
    <property type="gene ID" value="AET3Gv20860200"/>
</dbReference>
<evidence type="ECO:0000256" key="1">
    <source>
        <dbReference type="ARBA" id="ARBA00001412"/>
    </source>
</evidence>
<dbReference type="EnsemblPlants" id="AET3Gv20860200.12">
    <property type="protein sequence ID" value="AET3Gv20860200.12"/>
    <property type="gene ID" value="AET3Gv20860200"/>
</dbReference>
<dbReference type="EC" id="3.2.1.23" evidence="4"/>
<evidence type="ECO:0000256" key="7">
    <source>
        <dbReference type="ARBA" id="ARBA00022729"/>
    </source>
</evidence>
<evidence type="ECO:0000256" key="5">
    <source>
        <dbReference type="ARBA" id="ARBA00022523"/>
    </source>
</evidence>
<dbReference type="Gene3D" id="3.20.20.80">
    <property type="entry name" value="Glycosidases"/>
    <property type="match status" value="1"/>
</dbReference>
<dbReference type="InterPro" id="IPR019801">
    <property type="entry name" value="Glyco_hydro_35_CS"/>
</dbReference>
<organism evidence="12 13">
    <name type="scientific">Aegilops tauschii subsp. strangulata</name>
    <name type="common">Goatgrass</name>
    <dbReference type="NCBI Taxonomy" id="200361"/>
    <lineage>
        <taxon>Eukaryota</taxon>
        <taxon>Viridiplantae</taxon>
        <taxon>Streptophyta</taxon>
        <taxon>Embryophyta</taxon>
        <taxon>Tracheophyta</taxon>
        <taxon>Spermatophyta</taxon>
        <taxon>Magnoliopsida</taxon>
        <taxon>Liliopsida</taxon>
        <taxon>Poales</taxon>
        <taxon>Poaceae</taxon>
        <taxon>BOP clade</taxon>
        <taxon>Pooideae</taxon>
        <taxon>Triticodae</taxon>
        <taxon>Triticeae</taxon>
        <taxon>Triticinae</taxon>
        <taxon>Aegilops</taxon>
    </lineage>
</organism>
<evidence type="ECO:0000256" key="9">
    <source>
        <dbReference type="ARBA" id="ARBA00023180"/>
    </source>
</evidence>
<dbReference type="PANTHER" id="PTHR23421">
    <property type="entry name" value="BETA-GALACTOSIDASE RELATED"/>
    <property type="match status" value="1"/>
</dbReference>
<evidence type="ECO:0000256" key="10">
    <source>
        <dbReference type="ARBA" id="ARBA00023295"/>
    </source>
</evidence>
<evidence type="ECO:0000256" key="6">
    <source>
        <dbReference type="ARBA" id="ARBA00022525"/>
    </source>
</evidence>